<evidence type="ECO:0000313" key="2">
    <source>
        <dbReference type="EMBL" id="SDG83033.1"/>
    </source>
</evidence>
<dbReference type="EMBL" id="FNDD01000003">
    <property type="protein sequence ID" value="SDG83033.1"/>
    <property type="molecule type" value="Genomic_DNA"/>
</dbReference>
<proteinExistence type="predicted"/>
<dbReference type="Pfam" id="PF08856">
    <property type="entry name" value="DUF1826"/>
    <property type="match status" value="1"/>
</dbReference>
<feature type="region of interest" description="Disordered" evidence="1">
    <location>
        <begin position="1"/>
        <end position="23"/>
    </location>
</feature>
<name>A0A1G7XG14_9VIBR</name>
<dbReference type="RefSeq" id="WP_176765511.1">
    <property type="nucleotide sequence ID" value="NZ_FNDD01000003.1"/>
</dbReference>
<dbReference type="AlphaFoldDB" id="A0A1G7XG14"/>
<evidence type="ECO:0000313" key="3">
    <source>
        <dbReference type="Proteomes" id="UP000198854"/>
    </source>
</evidence>
<keyword evidence="3" id="KW-1185">Reference proteome</keyword>
<feature type="compositionally biased region" description="Polar residues" evidence="1">
    <location>
        <begin position="1"/>
        <end position="20"/>
    </location>
</feature>
<protein>
    <recommendedName>
        <fullName evidence="4">Succinylglutamate desuccinylase</fullName>
    </recommendedName>
</protein>
<accession>A0A1G7XG14</accession>
<sequence length="239" mass="26332">MQRTQVNSSEDQNATTTAQVASVDHAETSNCRSAIADSPLILTGIFEPQHNIVVWQRALQDTLSKQIDADLSQGMQLQIAAQVSAEEAQQVLGEKLAQYQCGAMLSADIAQLVDMFTVLFECQTVGLRLATMDQAMCPRFHVDRVGCRLVTAYSGFGTEWLNDSDVDRTKLGARDANITDIEAGLFHHAEQINSARRADVVLLKGSLWEGNEEHAVVHRSPTPKNHTRRLFLSLDVIAD</sequence>
<dbReference type="Proteomes" id="UP000198854">
    <property type="component" value="Unassembled WGS sequence"/>
</dbReference>
<evidence type="ECO:0008006" key="4">
    <source>
        <dbReference type="Google" id="ProtNLM"/>
    </source>
</evidence>
<gene>
    <name evidence="2" type="ORF">SAMN04488136_103137</name>
</gene>
<evidence type="ECO:0000256" key="1">
    <source>
        <dbReference type="SAM" id="MobiDB-lite"/>
    </source>
</evidence>
<dbReference type="STRING" id="861298.SAMN04488136_103137"/>
<reference evidence="2 3" key="1">
    <citation type="submission" date="2016-10" db="EMBL/GenBank/DDBJ databases">
        <authorList>
            <person name="de Groot N.N."/>
        </authorList>
    </citation>
    <scope>NUCLEOTIDE SEQUENCE [LARGE SCALE GENOMIC DNA]</scope>
    <source>
        <strain evidence="2 3">CGMCC 1.10228</strain>
    </source>
</reference>
<organism evidence="2 3">
    <name type="scientific">Vibrio xiamenensis</name>
    <dbReference type="NCBI Taxonomy" id="861298"/>
    <lineage>
        <taxon>Bacteria</taxon>
        <taxon>Pseudomonadati</taxon>
        <taxon>Pseudomonadota</taxon>
        <taxon>Gammaproteobacteria</taxon>
        <taxon>Vibrionales</taxon>
        <taxon>Vibrionaceae</taxon>
        <taxon>Vibrio</taxon>
    </lineage>
</organism>
<dbReference type="InterPro" id="IPR014955">
    <property type="entry name" value="DUF1826"/>
</dbReference>